<proteinExistence type="predicted"/>
<evidence type="ECO:0000313" key="2">
    <source>
        <dbReference type="EMBL" id="USV01457.1"/>
    </source>
</evidence>
<organism evidence="2 3">
    <name type="scientific">Serratia entomophila</name>
    <dbReference type="NCBI Taxonomy" id="42906"/>
    <lineage>
        <taxon>Bacteria</taxon>
        <taxon>Pseudomonadati</taxon>
        <taxon>Pseudomonadota</taxon>
        <taxon>Gammaproteobacteria</taxon>
        <taxon>Enterobacterales</taxon>
        <taxon>Yersiniaceae</taxon>
        <taxon>Serratia</taxon>
    </lineage>
</organism>
<keyword evidence="3" id="KW-1185">Reference proteome</keyword>
<name>A0ABY5CVW6_9GAMM</name>
<evidence type="ECO:0000313" key="3">
    <source>
        <dbReference type="Proteomes" id="UP001056873"/>
    </source>
</evidence>
<protein>
    <recommendedName>
        <fullName evidence="1">DUF7480 domain-containing protein</fullName>
    </recommendedName>
</protein>
<dbReference type="NCBIfam" id="NF045617">
    <property type="entry name" value="mostly_LP"/>
    <property type="match status" value="1"/>
</dbReference>
<dbReference type="PROSITE" id="PS51257">
    <property type="entry name" value="PROKAR_LIPOPROTEIN"/>
    <property type="match status" value="1"/>
</dbReference>
<evidence type="ECO:0000259" key="1">
    <source>
        <dbReference type="Pfam" id="PF24295"/>
    </source>
</evidence>
<feature type="domain" description="DUF7480" evidence="1">
    <location>
        <begin position="39"/>
        <end position="126"/>
    </location>
</feature>
<sequence>MKGNILLVVAGVTLLSACVGERLDQRYAPDIPITAYARDNGDICIYPSSKENERPDTLHISGETDGKLIDVANQDMKKGICVTQKDYPFQGNHSYSMRVNVVPVEKRKDLQDVSGRAFIAHFHVKKINNRYVIENGRQQGAPLK</sequence>
<accession>A0ABY5CVW6</accession>
<dbReference type="InterPro" id="IPR055903">
    <property type="entry name" value="DUF7480"/>
</dbReference>
<dbReference type="InterPro" id="IPR054657">
    <property type="entry name" value="T6SS_periplasmic_put"/>
</dbReference>
<gene>
    <name evidence="2" type="ORF">KFQ06_02650</name>
</gene>
<dbReference type="Proteomes" id="UP001056873">
    <property type="component" value="Chromosome"/>
</dbReference>
<dbReference type="RefSeq" id="WP_252961338.1">
    <property type="nucleotide sequence ID" value="NZ_CAMIPH010000002.1"/>
</dbReference>
<dbReference type="EMBL" id="CP074347">
    <property type="protein sequence ID" value="USV01457.1"/>
    <property type="molecule type" value="Genomic_DNA"/>
</dbReference>
<dbReference type="Pfam" id="PF24295">
    <property type="entry name" value="DUF7480"/>
    <property type="match status" value="1"/>
</dbReference>
<reference evidence="2" key="1">
    <citation type="journal article" date="2022" name="BMC Genomics">
        <title>Genome sequence of the entomopathogenic Serratia entomophila isolate 626 and characterisation of the species specific itaconate degradation pathway.</title>
        <authorList>
            <person name="Vaughan A.L."/>
            <person name="Altermann E."/>
            <person name="Glare T.R."/>
            <person name="Hurst M.R.H."/>
        </authorList>
    </citation>
    <scope>NUCLEOTIDE SEQUENCE</scope>
    <source>
        <strain evidence="2">626</strain>
    </source>
</reference>